<organism evidence="4">
    <name type="scientific">Laccaria bicolor (strain S238N-H82 / ATCC MYA-4686)</name>
    <name type="common">Bicoloured deceiver</name>
    <name type="synonym">Laccaria laccata var. bicolor</name>
    <dbReference type="NCBI Taxonomy" id="486041"/>
    <lineage>
        <taxon>Eukaryota</taxon>
        <taxon>Fungi</taxon>
        <taxon>Dikarya</taxon>
        <taxon>Basidiomycota</taxon>
        <taxon>Agaricomycotina</taxon>
        <taxon>Agaricomycetes</taxon>
        <taxon>Agaricomycetidae</taxon>
        <taxon>Agaricales</taxon>
        <taxon>Agaricineae</taxon>
        <taxon>Hydnangiaceae</taxon>
        <taxon>Laccaria</taxon>
    </lineage>
</organism>
<proteinExistence type="predicted"/>
<feature type="domain" description="Rho-GAP" evidence="2">
    <location>
        <begin position="1"/>
        <end position="94"/>
    </location>
</feature>
<dbReference type="PROSITE" id="PS50238">
    <property type="entry name" value="RHOGAP"/>
    <property type="match status" value="1"/>
</dbReference>
<dbReference type="GO" id="GO:0007165">
    <property type="term" value="P:signal transduction"/>
    <property type="evidence" value="ECO:0007669"/>
    <property type="project" value="InterPro"/>
</dbReference>
<dbReference type="KEGG" id="lbc:LACBIDRAFT_149380"/>
<dbReference type="GeneID" id="6077085"/>
<dbReference type="PANTHER" id="PTHR23176">
    <property type="entry name" value="RHO/RAC/CDC GTPASE-ACTIVATING PROTEIN"/>
    <property type="match status" value="1"/>
</dbReference>
<dbReference type="PANTHER" id="PTHR23176:SF0">
    <property type="entry name" value="RHO GTPASE ACTIVATING PROTEIN AT 19D, ISOFORM D"/>
    <property type="match status" value="1"/>
</dbReference>
<keyword evidence="1" id="KW-0343">GTPase activation</keyword>
<reference evidence="3 4" key="1">
    <citation type="journal article" date="2008" name="Nature">
        <title>The genome of Laccaria bicolor provides insights into mycorrhizal symbiosis.</title>
        <authorList>
            <person name="Martin F."/>
            <person name="Aerts A."/>
            <person name="Ahren D."/>
            <person name="Brun A."/>
            <person name="Danchin E.G.J."/>
            <person name="Duchaussoy F."/>
            <person name="Gibon J."/>
            <person name="Kohler A."/>
            <person name="Lindquist E."/>
            <person name="Pereda V."/>
            <person name="Salamov A."/>
            <person name="Shapiro H.J."/>
            <person name="Wuyts J."/>
            <person name="Blaudez D."/>
            <person name="Buee M."/>
            <person name="Brokstein P."/>
            <person name="Canbaeck B."/>
            <person name="Cohen D."/>
            <person name="Courty P.E."/>
            <person name="Coutinho P.M."/>
            <person name="Delaruelle C."/>
            <person name="Detter J.C."/>
            <person name="Deveau A."/>
            <person name="DiFazio S."/>
            <person name="Duplessis S."/>
            <person name="Fraissinet-Tachet L."/>
            <person name="Lucic E."/>
            <person name="Frey-Klett P."/>
            <person name="Fourrey C."/>
            <person name="Feussner I."/>
            <person name="Gay G."/>
            <person name="Grimwood J."/>
            <person name="Hoegger P.J."/>
            <person name="Jain P."/>
            <person name="Kilaru S."/>
            <person name="Labbe J."/>
            <person name="Lin Y.C."/>
            <person name="Legue V."/>
            <person name="Le Tacon F."/>
            <person name="Marmeisse R."/>
            <person name="Melayah D."/>
            <person name="Montanini B."/>
            <person name="Muratet M."/>
            <person name="Nehls U."/>
            <person name="Niculita-Hirzel H."/>
            <person name="Oudot-Le Secq M.P."/>
            <person name="Peter M."/>
            <person name="Quesneville H."/>
            <person name="Rajashekar B."/>
            <person name="Reich M."/>
            <person name="Rouhier N."/>
            <person name="Schmutz J."/>
            <person name="Yin T."/>
            <person name="Chalot M."/>
            <person name="Henrissat B."/>
            <person name="Kuees U."/>
            <person name="Lucas S."/>
            <person name="Van de Peer Y."/>
            <person name="Podila G.K."/>
            <person name="Polle A."/>
            <person name="Pukkila P.J."/>
            <person name="Richardson P.M."/>
            <person name="Rouze P."/>
            <person name="Sanders I.R."/>
            <person name="Stajich J.E."/>
            <person name="Tunlid A."/>
            <person name="Tuskan G."/>
            <person name="Grigoriev I.V."/>
        </authorList>
    </citation>
    <scope>NUCLEOTIDE SEQUENCE [LARGE SCALE GENOMIC DNA]</scope>
    <source>
        <strain evidence="4">S238N-H82 / ATCC MYA-4686</strain>
    </source>
</reference>
<protein>
    <submittedName>
        <fullName evidence="3">Predicted protein</fullName>
    </submittedName>
</protein>
<dbReference type="SUPFAM" id="SSF48350">
    <property type="entry name" value="GTPase activation domain, GAP"/>
    <property type="match status" value="1"/>
</dbReference>
<accession>B0DCD4</accession>
<dbReference type="CDD" id="cd00159">
    <property type="entry name" value="RhoGAP"/>
    <property type="match status" value="1"/>
</dbReference>
<dbReference type="Pfam" id="PF00620">
    <property type="entry name" value="RhoGAP"/>
    <property type="match status" value="1"/>
</dbReference>
<dbReference type="InterPro" id="IPR050729">
    <property type="entry name" value="Rho-GAP"/>
</dbReference>
<dbReference type="InParanoid" id="B0DCD4"/>
<feature type="non-terminal residue" evidence="3">
    <location>
        <position position="1"/>
    </location>
</feature>
<dbReference type="STRING" id="486041.B0DCD4"/>
<dbReference type="GO" id="GO:0005096">
    <property type="term" value="F:GTPase activator activity"/>
    <property type="evidence" value="ECO:0007669"/>
    <property type="project" value="UniProtKB-KW"/>
</dbReference>
<evidence type="ECO:0000313" key="3">
    <source>
        <dbReference type="EMBL" id="EDR07709.1"/>
    </source>
</evidence>
<dbReference type="OrthoDB" id="79452at2759"/>
<evidence type="ECO:0000256" key="1">
    <source>
        <dbReference type="ARBA" id="ARBA00022468"/>
    </source>
</evidence>
<evidence type="ECO:0000259" key="2">
    <source>
        <dbReference type="PROSITE" id="PS50238"/>
    </source>
</evidence>
<keyword evidence="4" id="KW-1185">Reference proteome</keyword>
<evidence type="ECO:0000313" key="4">
    <source>
        <dbReference type="Proteomes" id="UP000001194"/>
    </source>
</evidence>
<dbReference type="SMART" id="SM00324">
    <property type="entry name" value="RhoGAP"/>
    <property type="match status" value="1"/>
</dbReference>
<dbReference type="RefSeq" id="XP_001881498.1">
    <property type="nucleotide sequence ID" value="XM_001881463.1"/>
</dbReference>
<feature type="non-terminal residue" evidence="3">
    <location>
        <position position="94"/>
    </location>
</feature>
<sequence length="94" mass="10868">DIHAVCDLVKSWFRVLPEPVFPSSSYHDVMQAMRLENLDERLASVRNVVQALPQANFDLLRRVSEHLDRVTDFEEHNHMTAEALAIVFSPNLLR</sequence>
<dbReference type="InterPro" id="IPR000198">
    <property type="entry name" value="RhoGAP_dom"/>
</dbReference>
<name>B0DCD4_LACBS</name>
<dbReference type="HOGENOM" id="CLU_015883_7_2_1"/>
<gene>
    <name evidence="3" type="ORF">LACBIDRAFT_149380</name>
</gene>
<dbReference type="AlphaFoldDB" id="B0DCD4"/>
<dbReference type="GO" id="GO:0005737">
    <property type="term" value="C:cytoplasm"/>
    <property type="evidence" value="ECO:0007669"/>
    <property type="project" value="TreeGrafter"/>
</dbReference>
<dbReference type="EMBL" id="DS547103">
    <property type="protein sequence ID" value="EDR07709.1"/>
    <property type="molecule type" value="Genomic_DNA"/>
</dbReference>
<dbReference type="InterPro" id="IPR008936">
    <property type="entry name" value="Rho_GTPase_activation_prot"/>
</dbReference>
<dbReference type="Proteomes" id="UP000001194">
    <property type="component" value="Unassembled WGS sequence"/>
</dbReference>
<dbReference type="Gene3D" id="1.10.555.10">
    <property type="entry name" value="Rho GTPase activation protein"/>
    <property type="match status" value="1"/>
</dbReference>